<gene>
    <name evidence="7" type="primary">alr</name>
    <name evidence="7" type="ORF">CAV_0377</name>
</gene>
<dbReference type="SUPFAM" id="SSF51419">
    <property type="entry name" value="PLP-binding barrel"/>
    <property type="match status" value="1"/>
</dbReference>
<accession>A0A222MVW9</accession>
<dbReference type="OrthoDB" id="9813814at2"/>
<dbReference type="InterPro" id="IPR000821">
    <property type="entry name" value="Ala_racemase"/>
</dbReference>
<dbReference type="InterPro" id="IPR020622">
    <property type="entry name" value="Ala_racemase_pyridoxalP-BS"/>
</dbReference>
<dbReference type="EC" id="5.1.1.1" evidence="7"/>
<dbReference type="Proteomes" id="UP000201169">
    <property type="component" value="Chromosome"/>
</dbReference>
<name>A0A222MVW9_9BACT</name>
<dbReference type="Gene3D" id="2.40.37.10">
    <property type="entry name" value="Lyase, Ornithine Decarboxylase, Chain A, domain 1"/>
    <property type="match status" value="1"/>
</dbReference>
<dbReference type="NCBIfam" id="NF000791">
    <property type="entry name" value="PRK00053.2-2"/>
    <property type="match status" value="1"/>
</dbReference>
<dbReference type="GO" id="GO:0030170">
    <property type="term" value="F:pyridoxal phosphate binding"/>
    <property type="evidence" value="ECO:0007669"/>
    <property type="project" value="TreeGrafter"/>
</dbReference>
<keyword evidence="2 4" id="KW-0663">Pyridoxal phosphate</keyword>
<reference evidence="7 8" key="1">
    <citation type="submission" date="2017-07" db="EMBL/GenBank/DDBJ databases">
        <title>Analysis of two Campylobacter avium genomes and identification of a novel hippuricase gene.</title>
        <authorList>
            <person name="Miller W.G."/>
            <person name="Chapman M.H."/>
            <person name="Yee E."/>
            <person name="Revez J."/>
            <person name="Bono J.L."/>
            <person name="Rossi M."/>
        </authorList>
    </citation>
    <scope>NUCLEOTIDE SEQUENCE [LARGE SCALE GENOMIC DNA]</scope>
    <source>
        <strain evidence="7 8">LMG 24591</strain>
    </source>
</reference>
<dbReference type="EMBL" id="CP022347">
    <property type="protein sequence ID" value="ASQ30045.1"/>
    <property type="molecule type" value="Genomic_DNA"/>
</dbReference>
<keyword evidence="3 7" id="KW-0413">Isomerase</keyword>
<dbReference type="RefSeq" id="WP_094324831.1">
    <property type="nucleotide sequence ID" value="NZ_CP022347.1"/>
</dbReference>
<feature type="binding site" evidence="5">
    <location>
        <position position="118"/>
    </location>
    <ligand>
        <name>substrate</name>
    </ligand>
</feature>
<dbReference type="InterPro" id="IPR029066">
    <property type="entry name" value="PLP-binding_barrel"/>
</dbReference>
<evidence type="ECO:0000256" key="2">
    <source>
        <dbReference type="ARBA" id="ARBA00022898"/>
    </source>
</evidence>
<evidence type="ECO:0000256" key="1">
    <source>
        <dbReference type="ARBA" id="ARBA00001933"/>
    </source>
</evidence>
<dbReference type="InterPro" id="IPR001608">
    <property type="entry name" value="Ala_racemase_N"/>
</dbReference>
<dbReference type="SMART" id="SM01005">
    <property type="entry name" value="Ala_racemase_C"/>
    <property type="match status" value="1"/>
</dbReference>
<sequence>MAFIRLDKKAYEHNLKLIASKAGGFDKIICVLKDNAYGHGVLQIAPLAKELGIKFIALKNEDEAQSLKDLFANILILSHIPNGCENEDFIYALNSKENLHKYKKNTKLHIALDTGMHRNGVFLEDLPLVFAEAKKLGLRILGLFTHFANSDEIDSSFFVQRQKFKKAKELASSLSDLKLCFHSHNSSALFRCLKLDEDELCRVGLVQFGYSDFEASLKRVLSLYANKLSSRILRKNESLGYGLSFTAKKDMSIATYDLGYADGLFRYSGKGKLLLANKACLLGRMSMDSFSCEDFGEELCVFDDARIWAKFFNTIEYEILVKLNANIKRILC</sequence>
<dbReference type="GO" id="GO:0009252">
    <property type="term" value="P:peptidoglycan biosynthetic process"/>
    <property type="evidence" value="ECO:0007669"/>
    <property type="project" value="TreeGrafter"/>
</dbReference>
<protein>
    <submittedName>
        <fullName evidence="7">Alanine racemase</fullName>
        <ecNumber evidence="7">5.1.1.1</ecNumber>
    </submittedName>
</protein>
<dbReference type="AlphaFoldDB" id="A0A222MVW9"/>
<evidence type="ECO:0000256" key="3">
    <source>
        <dbReference type="ARBA" id="ARBA00023235"/>
    </source>
</evidence>
<dbReference type="GO" id="GO:0030632">
    <property type="term" value="P:D-alanine biosynthetic process"/>
    <property type="evidence" value="ECO:0007669"/>
    <property type="project" value="TreeGrafter"/>
</dbReference>
<dbReference type="PRINTS" id="PR00992">
    <property type="entry name" value="ALARACEMASE"/>
</dbReference>
<evidence type="ECO:0000313" key="8">
    <source>
        <dbReference type="Proteomes" id="UP000201169"/>
    </source>
</evidence>
<dbReference type="GO" id="GO:0008784">
    <property type="term" value="F:alanine racemase activity"/>
    <property type="evidence" value="ECO:0007669"/>
    <property type="project" value="UniProtKB-EC"/>
</dbReference>
<feature type="domain" description="Alanine racemase C-terminal" evidence="6">
    <location>
        <begin position="220"/>
        <end position="332"/>
    </location>
</feature>
<dbReference type="Gene3D" id="3.20.20.10">
    <property type="entry name" value="Alanine racemase"/>
    <property type="match status" value="1"/>
</dbReference>
<organism evidence="7 8">
    <name type="scientific">Campylobacter avium LMG 24591</name>
    <dbReference type="NCBI Taxonomy" id="522484"/>
    <lineage>
        <taxon>Bacteria</taxon>
        <taxon>Pseudomonadati</taxon>
        <taxon>Campylobacterota</taxon>
        <taxon>Epsilonproteobacteria</taxon>
        <taxon>Campylobacterales</taxon>
        <taxon>Campylobacteraceae</taxon>
        <taxon>Campylobacter</taxon>
    </lineage>
</organism>
<dbReference type="PANTHER" id="PTHR30511">
    <property type="entry name" value="ALANINE RACEMASE"/>
    <property type="match status" value="1"/>
</dbReference>
<feature type="modified residue" description="N6-(pyridoxal phosphate)lysine" evidence="4">
    <location>
        <position position="33"/>
    </location>
</feature>
<evidence type="ECO:0000259" key="6">
    <source>
        <dbReference type="SMART" id="SM01005"/>
    </source>
</evidence>
<dbReference type="PROSITE" id="PS00395">
    <property type="entry name" value="ALANINE_RACEMASE"/>
    <property type="match status" value="1"/>
</dbReference>
<dbReference type="KEGG" id="cavi:CAV_0377"/>
<dbReference type="PANTHER" id="PTHR30511:SF0">
    <property type="entry name" value="ALANINE RACEMASE, CATABOLIC-RELATED"/>
    <property type="match status" value="1"/>
</dbReference>
<dbReference type="GO" id="GO:0005829">
    <property type="term" value="C:cytosol"/>
    <property type="evidence" value="ECO:0007669"/>
    <property type="project" value="TreeGrafter"/>
</dbReference>
<dbReference type="Pfam" id="PF01168">
    <property type="entry name" value="Ala_racemase_N"/>
    <property type="match status" value="1"/>
</dbReference>
<dbReference type="CDD" id="cd00430">
    <property type="entry name" value="PLPDE_III_AR"/>
    <property type="match status" value="1"/>
</dbReference>
<evidence type="ECO:0000256" key="5">
    <source>
        <dbReference type="PIRSR" id="PIRSR600821-52"/>
    </source>
</evidence>
<feature type="binding site" evidence="5">
    <location>
        <position position="287"/>
    </location>
    <ligand>
        <name>substrate</name>
    </ligand>
</feature>
<evidence type="ECO:0000313" key="7">
    <source>
        <dbReference type="EMBL" id="ASQ30045.1"/>
    </source>
</evidence>
<dbReference type="InterPro" id="IPR009006">
    <property type="entry name" value="Ala_racemase/Decarboxylase_C"/>
</dbReference>
<dbReference type="InterPro" id="IPR011079">
    <property type="entry name" value="Ala_racemase_C"/>
</dbReference>
<proteinExistence type="predicted"/>
<comment type="cofactor">
    <cofactor evidence="1 4">
        <name>pyridoxal 5'-phosphate</name>
        <dbReference type="ChEBI" id="CHEBI:597326"/>
    </cofactor>
</comment>
<dbReference type="Pfam" id="PF00842">
    <property type="entry name" value="Ala_racemase_C"/>
    <property type="match status" value="1"/>
</dbReference>
<keyword evidence="8" id="KW-1185">Reference proteome</keyword>
<evidence type="ECO:0000256" key="4">
    <source>
        <dbReference type="PIRSR" id="PIRSR600821-50"/>
    </source>
</evidence>
<dbReference type="SUPFAM" id="SSF50621">
    <property type="entry name" value="Alanine racemase C-terminal domain-like"/>
    <property type="match status" value="1"/>
</dbReference>